<dbReference type="GO" id="GO:0016747">
    <property type="term" value="F:acyltransferase activity, transferring groups other than amino-acyl groups"/>
    <property type="evidence" value="ECO:0007669"/>
    <property type="project" value="InterPro"/>
</dbReference>
<dbReference type="InterPro" id="IPR016181">
    <property type="entry name" value="Acyl_CoA_acyltransferase"/>
</dbReference>
<accession>A0A0R1UDL2</accession>
<reference evidence="4 5" key="1">
    <citation type="journal article" date="2015" name="Genome Announc.">
        <title>Expanding the biotechnology potential of lactobacilli through comparative genomics of 213 strains and associated genera.</title>
        <authorList>
            <person name="Sun Z."/>
            <person name="Harris H.M."/>
            <person name="McCann A."/>
            <person name="Guo C."/>
            <person name="Argimon S."/>
            <person name="Zhang W."/>
            <person name="Yang X."/>
            <person name="Jeffery I.B."/>
            <person name="Cooney J.C."/>
            <person name="Kagawa T.F."/>
            <person name="Liu W."/>
            <person name="Song Y."/>
            <person name="Salvetti E."/>
            <person name="Wrobel A."/>
            <person name="Rasinkangas P."/>
            <person name="Parkhill J."/>
            <person name="Rea M.C."/>
            <person name="O'Sullivan O."/>
            <person name="Ritari J."/>
            <person name="Douillard F.P."/>
            <person name="Paul Ross R."/>
            <person name="Yang R."/>
            <person name="Briner A.E."/>
            <person name="Felis G.E."/>
            <person name="de Vos W.M."/>
            <person name="Barrangou R."/>
            <person name="Klaenhammer T.R."/>
            <person name="Caufield P.W."/>
            <person name="Cui Y."/>
            <person name="Zhang H."/>
            <person name="O'Toole P.W."/>
        </authorList>
    </citation>
    <scope>NUCLEOTIDE SEQUENCE [LARGE SCALE GENOMIC DNA]</scope>
    <source>
        <strain evidence="4 5">DSM 15946</strain>
    </source>
</reference>
<evidence type="ECO:0000313" key="5">
    <source>
        <dbReference type="Proteomes" id="UP000050816"/>
    </source>
</evidence>
<dbReference type="SUPFAM" id="SSF55729">
    <property type="entry name" value="Acyl-CoA N-acyltransferases (Nat)"/>
    <property type="match status" value="1"/>
</dbReference>
<name>A0A0R1UDL2_9LACO</name>
<dbReference type="Pfam" id="PF00583">
    <property type="entry name" value="Acetyltransf_1"/>
    <property type="match status" value="1"/>
</dbReference>
<dbReference type="EMBL" id="AZFK01000087">
    <property type="protein sequence ID" value="KRL87755.1"/>
    <property type="molecule type" value="Genomic_DNA"/>
</dbReference>
<dbReference type="PROSITE" id="PS51186">
    <property type="entry name" value="GNAT"/>
    <property type="match status" value="1"/>
</dbReference>
<dbReference type="InterPro" id="IPR050832">
    <property type="entry name" value="Bact_Acetyltransf"/>
</dbReference>
<sequence>MNTTTQTPTVTSTWQILATTQITIRPVTASHTDLTTLQAIAAESFTATFAPYNDVRSITEYVVNNYQLPTLQAEVTAPTSATFFLEGNGQPLGYLKLNWGPTQTEPNFPGAIEIQRIYLLPAVWGQGLGHHLMDFALTYARMHHFNQIWLGVWQKNERAQHFYARYGFQPVSTHCFWMGDHEQCDDLLLKELF</sequence>
<dbReference type="CDD" id="cd04301">
    <property type="entry name" value="NAT_SF"/>
    <property type="match status" value="1"/>
</dbReference>
<dbReference type="AlphaFoldDB" id="A0A0R1UDL2"/>
<feature type="domain" description="N-acetyltransferase" evidence="3">
    <location>
        <begin position="22"/>
        <end position="193"/>
    </location>
</feature>
<organism evidence="4 5">
    <name type="scientific">Limosilactobacillus ingluviei DSM 15946</name>
    <dbReference type="NCBI Taxonomy" id="1423760"/>
    <lineage>
        <taxon>Bacteria</taxon>
        <taxon>Bacillati</taxon>
        <taxon>Bacillota</taxon>
        <taxon>Bacilli</taxon>
        <taxon>Lactobacillales</taxon>
        <taxon>Lactobacillaceae</taxon>
        <taxon>Limosilactobacillus</taxon>
    </lineage>
</organism>
<protein>
    <submittedName>
        <fullName evidence="4">Acetyltransferase</fullName>
    </submittedName>
</protein>
<proteinExistence type="predicted"/>
<evidence type="ECO:0000259" key="3">
    <source>
        <dbReference type="PROSITE" id="PS51186"/>
    </source>
</evidence>
<dbReference type="PATRIC" id="fig|1423760.3.peg.881"/>
<gene>
    <name evidence="4" type="ORF">FC43_GL000857</name>
</gene>
<comment type="caution">
    <text evidence="4">The sequence shown here is derived from an EMBL/GenBank/DDBJ whole genome shotgun (WGS) entry which is preliminary data.</text>
</comment>
<evidence type="ECO:0000313" key="4">
    <source>
        <dbReference type="EMBL" id="KRL87755.1"/>
    </source>
</evidence>
<evidence type="ECO:0000256" key="1">
    <source>
        <dbReference type="ARBA" id="ARBA00022679"/>
    </source>
</evidence>
<dbReference type="PANTHER" id="PTHR43877">
    <property type="entry name" value="AMINOALKYLPHOSPHONATE N-ACETYLTRANSFERASE-RELATED-RELATED"/>
    <property type="match status" value="1"/>
</dbReference>
<dbReference type="RefSeq" id="WP_056955528.1">
    <property type="nucleotide sequence ID" value="NZ_AZFK01000087.1"/>
</dbReference>
<keyword evidence="1 4" id="KW-0808">Transferase</keyword>
<dbReference type="InterPro" id="IPR000182">
    <property type="entry name" value="GNAT_dom"/>
</dbReference>
<evidence type="ECO:0000256" key="2">
    <source>
        <dbReference type="ARBA" id="ARBA00023315"/>
    </source>
</evidence>
<keyword evidence="2" id="KW-0012">Acyltransferase</keyword>
<dbReference type="Proteomes" id="UP000050816">
    <property type="component" value="Unassembled WGS sequence"/>
</dbReference>
<dbReference type="PANTHER" id="PTHR43877:SF2">
    <property type="entry name" value="AMINOALKYLPHOSPHONATE N-ACETYLTRANSFERASE-RELATED"/>
    <property type="match status" value="1"/>
</dbReference>
<dbReference type="Gene3D" id="3.40.630.30">
    <property type="match status" value="1"/>
</dbReference>